<sequence>MQLTRTQQPRIRSAYTRQNPPPDEPPEGVAELTGWQLAAAQWRRHLPDDLLGVECVACQIAWPCDAWDIANDILNSSRDCADQHDEPVDATREEVPETLAPRPRSRYAAETEMA</sequence>
<organism evidence="2 3">
    <name type="scientific">Stackebrandtia endophytica</name>
    <dbReference type="NCBI Taxonomy" id="1496996"/>
    <lineage>
        <taxon>Bacteria</taxon>
        <taxon>Bacillati</taxon>
        <taxon>Actinomycetota</taxon>
        <taxon>Actinomycetes</taxon>
        <taxon>Glycomycetales</taxon>
        <taxon>Glycomycetaceae</taxon>
        <taxon>Stackebrandtia</taxon>
    </lineage>
</organism>
<feature type="compositionally biased region" description="Polar residues" evidence="1">
    <location>
        <begin position="1"/>
        <end position="18"/>
    </location>
</feature>
<feature type="region of interest" description="Disordered" evidence="1">
    <location>
        <begin position="79"/>
        <end position="114"/>
    </location>
</feature>
<name>A0A543AX98_9ACTN</name>
<keyword evidence="3" id="KW-1185">Reference proteome</keyword>
<dbReference type="EMBL" id="VFOW01000001">
    <property type="protein sequence ID" value="TQL77201.1"/>
    <property type="molecule type" value="Genomic_DNA"/>
</dbReference>
<evidence type="ECO:0000313" key="3">
    <source>
        <dbReference type="Proteomes" id="UP000317043"/>
    </source>
</evidence>
<dbReference type="Proteomes" id="UP000317043">
    <property type="component" value="Unassembled WGS sequence"/>
</dbReference>
<dbReference type="RefSeq" id="WP_142039724.1">
    <property type="nucleotide sequence ID" value="NZ_JBHTGS010000001.1"/>
</dbReference>
<dbReference type="InParanoid" id="A0A543AX98"/>
<feature type="region of interest" description="Disordered" evidence="1">
    <location>
        <begin position="1"/>
        <end position="29"/>
    </location>
</feature>
<accession>A0A543AX98</accession>
<feature type="compositionally biased region" description="Basic and acidic residues" evidence="1">
    <location>
        <begin position="79"/>
        <end position="95"/>
    </location>
</feature>
<evidence type="ECO:0000313" key="2">
    <source>
        <dbReference type="EMBL" id="TQL77201.1"/>
    </source>
</evidence>
<gene>
    <name evidence="2" type="ORF">FB566_2752</name>
</gene>
<dbReference type="OrthoDB" id="3295129at2"/>
<reference evidence="2 3" key="1">
    <citation type="submission" date="2019-06" db="EMBL/GenBank/DDBJ databases">
        <title>Sequencing the genomes of 1000 actinobacteria strains.</title>
        <authorList>
            <person name="Klenk H.-P."/>
        </authorList>
    </citation>
    <scope>NUCLEOTIDE SEQUENCE [LARGE SCALE GENOMIC DNA]</scope>
    <source>
        <strain evidence="2 3">DSM 45928</strain>
    </source>
</reference>
<comment type="caution">
    <text evidence="2">The sequence shown here is derived from an EMBL/GenBank/DDBJ whole genome shotgun (WGS) entry which is preliminary data.</text>
</comment>
<evidence type="ECO:0000256" key="1">
    <source>
        <dbReference type="SAM" id="MobiDB-lite"/>
    </source>
</evidence>
<dbReference type="AlphaFoldDB" id="A0A543AX98"/>
<protein>
    <submittedName>
        <fullName evidence="2">Uncharacterized protein</fullName>
    </submittedName>
</protein>
<proteinExistence type="predicted"/>